<dbReference type="InterPro" id="IPR003598">
    <property type="entry name" value="Ig_sub2"/>
</dbReference>
<protein>
    <recommendedName>
        <fullName evidence="7">Ig-like domain-containing protein</fullName>
    </recommendedName>
</protein>
<name>A0AAV6G796_9TELE</name>
<evidence type="ECO:0000256" key="1">
    <source>
        <dbReference type="ARBA" id="ARBA00022729"/>
    </source>
</evidence>
<sequence>MMLHATLVIALLTGLSSGQQRSLLIDGSTKRPVGDTMQFFIVNPPSPPYTEISWSFQGSPVITHLEGSDTFGSNYSGRVQLDGLTGSLKLHNLTLQDSGEYIVTIKMSGGTEFSGRMNLTALNPVSVSIVANETEPIEFHSTVKVTCIASGSFFTVTLFGETGNMSSTYEGLIGKVKITEYKEARRGMRPFVCEASNDVTGMVARLPVNVLYGPDEAVMVATPKGPSYRPGSYITLSCSSESYPAAQFQWALNGTLLGREGPELRLENVQDSESGGYSCWASNSKTGRKMQSNTLHITVPVSGLSGGGIAGIVIGSLLAVAALIVIVLVLLGFRFRPVKGCYRRTSTGD</sequence>
<keyword evidence="4" id="KW-0393">Immunoglobulin domain</keyword>
<keyword evidence="5" id="KW-0812">Transmembrane</keyword>
<reference evidence="8" key="1">
    <citation type="submission" date="2020-10" db="EMBL/GenBank/DDBJ databases">
        <title>Chromosome-scale genome assembly of the Allis shad, Alosa alosa.</title>
        <authorList>
            <person name="Margot Z."/>
            <person name="Christophe K."/>
            <person name="Cabau C."/>
            <person name="Louis A."/>
            <person name="Berthelot C."/>
            <person name="Parey E."/>
            <person name="Roest Crollius H."/>
            <person name="Montfort J."/>
            <person name="Robinson-Rechavi M."/>
            <person name="Bucao C."/>
            <person name="Bouchez O."/>
            <person name="Gislard M."/>
            <person name="Lluch J."/>
            <person name="Milhes M."/>
            <person name="Lampietro C."/>
            <person name="Lopez Roques C."/>
            <person name="Donnadieu C."/>
            <person name="Braasch I."/>
            <person name="Desvignes T."/>
            <person name="Postlethwait J."/>
            <person name="Bobe J."/>
            <person name="Guiguen Y."/>
        </authorList>
    </citation>
    <scope>NUCLEOTIDE SEQUENCE</scope>
    <source>
        <strain evidence="8">M-15738</strain>
        <tissue evidence="8">Blood</tissue>
    </source>
</reference>
<dbReference type="Proteomes" id="UP000823561">
    <property type="component" value="Chromosome 13"/>
</dbReference>
<dbReference type="SMART" id="SM00408">
    <property type="entry name" value="IGc2"/>
    <property type="match status" value="1"/>
</dbReference>
<dbReference type="Pfam" id="PF07686">
    <property type="entry name" value="V-set"/>
    <property type="match status" value="1"/>
</dbReference>
<feature type="signal peptide" evidence="6">
    <location>
        <begin position="1"/>
        <end position="18"/>
    </location>
</feature>
<proteinExistence type="predicted"/>
<feature type="domain" description="Ig-like" evidence="7">
    <location>
        <begin position="214"/>
        <end position="298"/>
    </location>
</feature>
<accession>A0AAV6G796</accession>
<keyword evidence="9" id="KW-1185">Reference proteome</keyword>
<keyword evidence="2" id="KW-1015">Disulfide bond</keyword>
<dbReference type="EMBL" id="JADWDJ010000013">
    <property type="protein sequence ID" value="KAG5270928.1"/>
    <property type="molecule type" value="Genomic_DNA"/>
</dbReference>
<dbReference type="SMART" id="SM00409">
    <property type="entry name" value="IG"/>
    <property type="match status" value="2"/>
</dbReference>
<dbReference type="AlphaFoldDB" id="A0AAV6G796"/>
<evidence type="ECO:0000256" key="3">
    <source>
        <dbReference type="ARBA" id="ARBA00023180"/>
    </source>
</evidence>
<dbReference type="InterPro" id="IPR036179">
    <property type="entry name" value="Ig-like_dom_sf"/>
</dbReference>
<dbReference type="PANTHER" id="PTHR44337">
    <property type="entry name" value="CARCINOEMBRYONIC ANTIGEN-RELATED CELL ADHESION MOLECULE 8"/>
    <property type="match status" value="1"/>
</dbReference>
<keyword evidence="1 6" id="KW-0732">Signal</keyword>
<feature type="chain" id="PRO_5043439729" description="Ig-like domain-containing protein" evidence="6">
    <location>
        <begin position="19"/>
        <end position="349"/>
    </location>
</feature>
<dbReference type="PROSITE" id="PS50835">
    <property type="entry name" value="IG_LIKE"/>
    <property type="match status" value="1"/>
</dbReference>
<evidence type="ECO:0000256" key="5">
    <source>
        <dbReference type="SAM" id="Phobius"/>
    </source>
</evidence>
<dbReference type="SUPFAM" id="SSF48726">
    <property type="entry name" value="Immunoglobulin"/>
    <property type="match status" value="2"/>
</dbReference>
<evidence type="ECO:0000256" key="4">
    <source>
        <dbReference type="ARBA" id="ARBA00023319"/>
    </source>
</evidence>
<keyword evidence="5" id="KW-1133">Transmembrane helix</keyword>
<gene>
    <name evidence="8" type="ORF">AALO_G00173920</name>
</gene>
<dbReference type="InterPro" id="IPR052598">
    <property type="entry name" value="IgSF_CEA-related"/>
</dbReference>
<dbReference type="Gene3D" id="2.60.40.10">
    <property type="entry name" value="Immunoglobulins"/>
    <property type="match status" value="2"/>
</dbReference>
<dbReference type="InterPro" id="IPR013783">
    <property type="entry name" value="Ig-like_fold"/>
</dbReference>
<dbReference type="Pfam" id="PF13895">
    <property type="entry name" value="Ig_2"/>
    <property type="match status" value="1"/>
</dbReference>
<keyword evidence="3" id="KW-0325">Glycoprotein</keyword>
<dbReference type="InterPro" id="IPR013106">
    <property type="entry name" value="Ig_V-set"/>
</dbReference>
<evidence type="ECO:0000256" key="2">
    <source>
        <dbReference type="ARBA" id="ARBA00023157"/>
    </source>
</evidence>
<evidence type="ECO:0000256" key="6">
    <source>
        <dbReference type="SAM" id="SignalP"/>
    </source>
</evidence>
<keyword evidence="5" id="KW-0472">Membrane</keyword>
<evidence type="ECO:0000313" key="9">
    <source>
        <dbReference type="Proteomes" id="UP000823561"/>
    </source>
</evidence>
<comment type="caution">
    <text evidence="8">The sequence shown here is derived from an EMBL/GenBank/DDBJ whole genome shotgun (WGS) entry which is preliminary data.</text>
</comment>
<evidence type="ECO:0000313" key="8">
    <source>
        <dbReference type="EMBL" id="KAG5270928.1"/>
    </source>
</evidence>
<organism evidence="8 9">
    <name type="scientific">Alosa alosa</name>
    <name type="common">allis shad</name>
    <dbReference type="NCBI Taxonomy" id="278164"/>
    <lineage>
        <taxon>Eukaryota</taxon>
        <taxon>Metazoa</taxon>
        <taxon>Chordata</taxon>
        <taxon>Craniata</taxon>
        <taxon>Vertebrata</taxon>
        <taxon>Euteleostomi</taxon>
        <taxon>Actinopterygii</taxon>
        <taxon>Neopterygii</taxon>
        <taxon>Teleostei</taxon>
        <taxon>Clupei</taxon>
        <taxon>Clupeiformes</taxon>
        <taxon>Clupeoidei</taxon>
        <taxon>Clupeidae</taxon>
        <taxon>Alosa</taxon>
    </lineage>
</organism>
<dbReference type="PANTHER" id="PTHR44337:SF20">
    <property type="entry name" value="CARCINOEMBRYONIC ANTIGEN-RELATED CELL ADHESION MOLECULE 5-RELATED"/>
    <property type="match status" value="1"/>
</dbReference>
<evidence type="ECO:0000259" key="7">
    <source>
        <dbReference type="PROSITE" id="PS50835"/>
    </source>
</evidence>
<dbReference type="InterPro" id="IPR003599">
    <property type="entry name" value="Ig_sub"/>
</dbReference>
<feature type="transmembrane region" description="Helical" evidence="5">
    <location>
        <begin position="309"/>
        <end position="333"/>
    </location>
</feature>
<dbReference type="InterPro" id="IPR007110">
    <property type="entry name" value="Ig-like_dom"/>
</dbReference>